<accession>A0ABN6E1U6</accession>
<protein>
    <recommendedName>
        <fullName evidence="3">histidine kinase</fullName>
        <ecNumber evidence="3">2.7.13.3</ecNumber>
    </recommendedName>
</protein>
<dbReference type="InterPro" id="IPR003661">
    <property type="entry name" value="HisK_dim/P_dom"/>
</dbReference>
<dbReference type="SUPFAM" id="SSF55874">
    <property type="entry name" value="ATPase domain of HSP90 chaperone/DNA topoisomerase II/histidine kinase"/>
    <property type="match status" value="1"/>
</dbReference>
<feature type="coiled-coil region" evidence="13">
    <location>
        <begin position="574"/>
        <end position="601"/>
    </location>
</feature>
<dbReference type="InterPro" id="IPR000014">
    <property type="entry name" value="PAS"/>
</dbReference>
<gene>
    <name evidence="17" type="ORF">DESUT3_33940</name>
</gene>
<dbReference type="PANTHER" id="PTHR42878:SF7">
    <property type="entry name" value="SENSOR HISTIDINE KINASE GLRK"/>
    <property type="match status" value="1"/>
</dbReference>
<evidence type="ECO:0000256" key="4">
    <source>
        <dbReference type="ARBA" id="ARBA00022553"/>
    </source>
</evidence>
<keyword evidence="9" id="KW-0067">ATP-binding</keyword>
<dbReference type="PRINTS" id="PR00344">
    <property type="entry name" value="BCTRLSENSOR"/>
</dbReference>
<dbReference type="PROSITE" id="PS50109">
    <property type="entry name" value="HIS_KIN"/>
    <property type="match status" value="1"/>
</dbReference>
<evidence type="ECO:0000256" key="6">
    <source>
        <dbReference type="ARBA" id="ARBA00022692"/>
    </source>
</evidence>
<dbReference type="InterPro" id="IPR050351">
    <property type="entry name" value="BphY/WalK/GraS-like"/>
</dbReference>
<evidence type="ECO:0000259" key="14">
    <source>
        <dbReference type="PROSITE" id="PS50109"/>
    </source>
</evidence>
<feature type="domain" description="Histidine kinase" evidence="14">
    <location>
        <begin position="720"/>
        <end position="936"/>
    </location>
</feature>
<dbReference type="SUPFAM" id="SSF55785">
    <property type="entry name" value="PYP-like sensor domain (PAS domain)"/>
    <property type="match status" value="4"/>
</dbReference>
<feature type="domain" description="PAS" evidence="15">
    <location>
        <begin position="591"/>
        <end position="661"/>
    </location>
</feature>
<dbReference type="InterPro" id="IPR000700">
    <property type="entry name" value="PAS-assoc_C"/>
</dbReference>
<keyword evidence="5" id="KW-0808">Transferase</keyword>
<dbReference type="NCBIfam" id="TIGR00229">
    <property type="entry name" value="sensory_box"/>
    <property type="match status" value="4"/>
</dbReference>
<dbReference type="EC" id="2.7.13.3" evidence="3"/>
<dbReference type="PROSITE" id="PS50113">
    <property type="entry name" value="PAC"/>
    <property type="match status" value="3"/>
</dbReference>
<dbReference type="PROSITE" id="PS50112">
    <property type="entry name" value="PAS"/>
    <property type="match status" value="4"/>
</dbReference>
<keyword evidence="12" id="KW-0472">Membrane</keyword>
<feature type="domain" description="PAS" evidence="15">
    <location>
        <begin position="188"/>
        <end position="233"/>
    </location>
</feature>
<comment type="subcellular location">
    <subcellularLocation>
        <location evidence="2">Membrane</location>
        <topology evidence="2">Multi-pass membrane protein</topology>
    </subcellularLocation>
</comment>
<dbReference type="InterPro" id="IPR013767">
    <property type="entry name" value="PAS_fold"/>
</dbReference>
<dbReference type="InterPro" id="IPR036097">
    <property type="entry name" value="HisK_dim/P_sf"/>
</dbReference>
<evidence type="ECO:0000256" key="3">
    <source>
        <dbReference type="ARBA" id="ARBA00012438"/>
    </source>
</evidence>
<reference evidence="17 18" key="2">
    <citation type="journal article" date="2021" name="Int. J. Syst. Evol. Microbiol.">
        <title>Isolation and Polyphasic Characterization of Desulfuromonas versatilis sp. Nov., an Electrogenic Bacteria Capable of Versatile Metabolism Isolated from a Graphene Oxide-Reducing Enrichment Culture.</title>
        <authorList>
            <person name="Xie L."/>
            <person name="Yoshida N."/>
            <person name="Ishii S."/>
            <person name="Meng L."/>
        </authorList>
    </citation>
    <scope>NUCLEOTIDE SEQUENCE [LARGE SCALE GENOMIC DNA]</scope>
    <source>
        <strain evidence="17 18">NIT-T3</strain>
    </source>
</reference>
<dbReference type="InterPro" id="IPR001610">
    <property type="entry name" value="PAC"/>
</dbReference>
<dbReference type="Pfam" id="PF00989">
    <property type="entry name" value="PAS"/>
    <property type="match status" value="1"/>
</dbReference>
<evidence type="ECO:0000256" key="10">
    <source>
        <dbReference type="ARBA" id="ARBA00022989"/>
    </source>
</evidence>
<dbReference type="SMART" id="SM00387">
    <property type="entry name" value="HATPase_c"/>
    <property type="match status" value="1"/>
</dbReference>
<keyword evidence="4" id="KW-0597">Phosphoprotein</keyword>
<keyword evidence="7" id="KW-0547">Nucleotide-binding</keyword>
<reference evidence="17 18" key="1">
    <citation type="journal article" date="2016" name="C (Basel)">
        <title>Selective Growth of and Electricity Production by Marine Exoelectrogenic Bacteria in Self-Aggregated Hydrogel of Microbially Reduced Graphene Oxide.</title>
        <authorList>
            <person name="Yoshida N."/>
            <person name="Goto Y."/>
            <person name="Miyata Y."/>
        </authorList>
    </citation>
    <scope>NUCLEOTIDE SEQUENCE [LARGE SCALE GENOMIC DNA]</scope>
    <source>
        <strain evidence="17 18">NIT-T3</strain>
    </source>
</reference>
<dbReference type="InterPro" id="IPR018771">
    <property type="entry name" value="PocR_dom"/>
</dbReference>
<dbReference type="InterPro" id="IPR004358">
    <property type="entry name" value="Sig_transdc_His_kin-like_C"/>
</dbReference>
<dbReference type="InterPro" id="IPR003594">
    <property type="entry name" value="HATPase_dom"/>
</dbReference>
<sequence>MNYRFSDIVDVPTVQALMESLWQASGIPVGIIDTSGTILVATGWQDICTRFHRRNPDSASRCRESDAFIHEQLRKPGTLPEGGFIEYHCRNQMVDIAVPIIIEEKHLATLFLGQFFYEPPDKEVFRRQAREFGFDEAAYLAALEEVPIFSRKRVEDILDFHTRFVDLIVQMGVQKLRLLESMAAQRESQEKFSTVFDHSPHLIGLLEPDGTLLEANRAALELAGAELGEIRGRFFGDTPWWDHSPMEQARLKEYLQTAAGGSRVRAETTNRAANGELRHIDLSITPVLDAAGQVDLLIAEGHDITERKRMEQALREKEERYRSLYNNTPVMLHSIDPEGRLLSVSDFWLETMGYTRSEVLGRKSTEFLTEESRHLAGQRLSEFFRTGLTKNVPCSFVKKSGEVIDVLLSAIAERDSQGRIRRSLAVMVEITQRIRAERALRAAHRQLEDIIEFLPDATFVIDRDKKIVAWNRALEEMTGIKKAQVLGQGNQVYSRAFYDHQRPILIDLVGTPDPRAAANYDFVERRGDSLLAEVFVPSLFGGRGAHVWVIASPLLDQDGNQVGAIESVRDITDRKQVETKLRQAVVEAEEARDKIDAILKSVSDGLMVTGPLGRVVLMNGPAQQLLGVEAAEVLNRPIKEVLDNQALVSHIEAIREGSETGGPAIEWEQSTPEPGEVRTILARSSTIRAKEHAGTGVISQLQDVTRERVLSRMKSEFISTAAHELRTPLTSVKGFSELLLTDQGLNEQQKRDFLSFIHEKALTLERIIDDLLDLSRVESGRVIHLEKKPCDLVAVLRRLVSQYRQEFKDRQFETDFPSVSRPLLIDQGKIVQVLENLLSNAVKFSRSGTRIKVGCDIRNSSWRVSVQDEGIGMSAEQLERVFDKFYRADASTTAVSGLGLGMAIAKSIVEAHSGEIWIESELGRGTRAVFTLPQANAPLN</sequence>
<dbReference type="SMART" id="SM00388">
    <property type="entry name" value="HisKA"/>
    <property type="match status" value="1"/>
</dbReference>
<dbReference type="EMBL" id="AP024355">
    <property type="protein sequence ID" value="BCR06325.1"/>
    <property type="molecule type" value="Genomic_DNA"/>
</dbReference>
<keyword evidence="6" id="KW-0812">Transmembrane</keyword>
<evidence type="ECO:0000256" key="13">
    <source>
        <dbReference type="SAM" id="Coils"/>
    </source>
</evidence>
<organism evidence="17 18">
    <name type="scientific">Desulfuromonas versatilis</name>
    <dbReference type="NCBI Taxonomy" id="2802975"/>
    <lineage>
        <taxon>Bacteria</taxon>
        <taxon>Pseudomonadati</taxon>
        <taxon>Thermodesulfobacteriota</taxon>
        <taxon>Desulfuromonadia</taxon>
        <taxon>Desulfuromonadales</taxon>
        <taxon>Desulfuromonadaceae</taxon>
        <taxon>Desulfuromonas</taxon>
    </lineage>
</organism>
<dbReference type="SMART" id="SM00091">
    <property type="entry name" value="PAS"/>
    <property type="match status" value="4"/>
</dbReference>
<dbReference type="Pfam" id="PF08448">
    <property type="entry name" value="PAS_4"/>
    <property type="match status" value="2"/>
</dbReference>
<evidence type="ECO:0000313" key="18">
    <source>
        <dbReference type="Proteomes" id="UP001319827"/>
    </source>
</evidence>
<evidence type="ECO:0000256" key="8">
    <source>
        <dbReference type="ARBA" id="ARBA00022777"/>
    </source>
</evidence>
<keyword evidence="13" id="KW-0175">Coiled coil</keyword>
<comment type="catalytic activity">
    <reaction evidence="1">
        <text>ATP + protein L-histidine = ADP + protein N-phospho-L-histidine.</text>
        <dbReference type="EC" id="2.7.13.3"/>
    </reaction>
</comment>
<proteinExistence type="predicted"/>
<dbReference type="SMART" id="SM00086">
    <property type="entry name" value="PAC"/>
    <property type="match status" value="4"/>
</dbReference>
<dbReference type="InterPro" id="IPR005467">
    <property type="entry name" value="His_kinase_dom"/>
</dbReference>
<dbReference type="SUPFAM" id="SSF47384">
    <property type="entry name" value="Homodimeric domain of signal transducing histidine kinase"/>
    <property type="match status" value="1"/>
</dbReference>
<dbReference type="CDD" id="cd00082">
    <property type="entry name" value="HisKA"/>
    <property type="match status" value="1"/>
</dbReference>
<feature type="domain" description="PAC" evidence="16">
    <location>
        <begin position="530"/>
        <end position="583"/>
    </location>
</feature>
<dbReference type="Pfam" id="PF13426">
    <property type="entry name" value="PAS_9"/>
    <property type="match status" value="1"/>
</dbReference>
<dbReference type="InterPro" id="IPR013656">
    <property type="entry name" value="PAS_4"/>
</dbReference>
<dbReference type="Pfam" id="PF10114">
    <property type="entry name" value="PocR"/>
    <property type="match status" value="1"/>
</dbReference>
<dbReference type="Pfam" id="PF00512">
    <property type="entry name" value="HisKA"/>
    <property type="match status" value="1"/>
</dbReference>
<feature type="domain" description="PAC" evidence="16">
    <location>
        <begin position="262"/>
        <end position="316"/>
    </location>
</feature>
<dbReference type="Gene3D" id="1.10.287.130">
    <property type="match status" value="1"/>
</dbReference>
<keyword evidence="10" id="KW-1133">Transmembrane helix</keyword>
<evidence type="ECO:0000256" key="11">
    <source>
        <dbReference type="ARBA" id="ARBA00023012"/>
    </source>
</evidence>
<keyword evidence="8" id="KW-0418">Kinase</keyword>
<dbReference type="InterPro" id="IPR035965">
    <property type="entry name" value="PAS-like_dom_sf"/>
</dbReference>
<dbReference type="RefSeq" id="WP_221249699.1">
    <property type="nucleotide sequence ID" value="NZ_AP024355.1"/>
</dbReference>
<dbReference type="InterPro" id="IPR036890">
    <property type="entry name" value="HATPase_C_sf"/>
</dbReference>
<feature type="domain" description="PAC" evidence="16">
    <location>
        <begin position="390"/>
        <end position="442"/>
    </location>
</feature>
<evidence type="ECO:0000256" key="9">
    <source>
        <dbReference type="ARBA" id="ARBA00022840"/>
    </source>
</evidence>
<keyword evidence="18" id="KW-1185">Reference proteome</keyword>
<evidence type="ECO:0000256" key="12">
    <source>
        <dbReference type="ARBA" id="ARBA00023136"/>
    </source>
</evidence>
<dbReference type="CDD" id="cd00130">
    <property type="entry name" value="PAS"/>
    <property type="match status" value="4"/>
</dbReference>
<evidence type="ECO:0000256" key="5">
    <source>
        <dbReference type="ARBA" id="ARBA00022679"/>
    </source>
</evidence>
<dbReference type="Proteomes" id="UP001319827">
    <property type="component" value="Chromosome"/>
</dbReference>
<evidence type="ECO:0000313" key="17">
    <source>
        <dbReference type="EMBL" id="BCR06325.1"/>
    </source>
</evidence>
<evidence type="ECO:0000259" key="15">
    <source>
        <dbReference type="PROSITE" id="PS50112"/>
    </source>
</evidence>
<keyword evidence="11" id="KW-0902">Two-component regulatory system</keyword>
<dbReference type="Gene3D" id="3.30.450.20">
    <property type="entry name" value="PAS domain"/>
    <property type="match status" value="4"/>
</dbReference>
<name>A0ABN6E1U6_9BACT</name>
<dbReference type="PANTHER" id="PTHR42878">
    <property type="entry name" value="TWO-COMPONENT HISTIDINE KINASE"/>
    <property type="match status" value="1"/>
</dbReference>
<feature type="domain" description="PAS" evidence="15">
    <location>
        <begin position="317"/>
        <end position="387"/>
    </location>
</feature>
<dbReference type="Gene3D" id="3.30.565.10">
    <property type="entry name" value="Histidine kinase-like ATPase, C-terminal domain"/>
    <property type="match status" value="1"/>
</dbReference>
<evidence type="ECO:0000256" key="1">
    <source>
        <dbReference type="ARBA" id="ARBA00000085"/>
    </source>
</evidence>
<evidence type="ECO:0000259" key="16">
    <source>
        <dbReference type="PROSITE" id="PS50113"/>
    </source>
</evidence>
<evidence type="ECO:0000256" key="7">
    <source>
        <dbReference type="ARBA" id="ARBA00022741"/>
    </source>
</evidence>
<feature type="domain" description="PAS" evidence="15">
    <location>
        <begin position="443"/>
        <end position="488"/>
    </location>
</feature>
<evidence type="ECO:0000256" key="2">
    <source>
        <dbReference type="ARBA" id="ARBA00004141"/>
    </source>
</evidence>
<dbReference type="Pfam" id="PF02518">
    <property type="entry name" value="HATPase_c"/>
    <property type="match status" value="1"/>
</dbReference>